<evidence type="ECO:0000313" key="3">
    <source>
        <dbReference type="Proteomes" id="UP000683417"/>
    </source>
</evidence>
<name>A0A9W4CZ95_BLUGR</name>
<dbReference type="EMBL" id="CAJHIT010000001">
    <property type="protein sequence ID" value="CAD6499052.1"/>
    <property type="molecule type" value="Genomic_DNA"/>
</dbReference>
<organism evidence="2 3">
    <name type="scientific">Blumeria graminis f. sp. triticale</name>
    <dbReference type="NCBI Taxonomy" id="1689686"/>
    <lineage>
        <taxon>Eukaryota</taxon>
        <taxon>Fungi</taxon>
        <taxon>Dikarya</taxon>
        <taxon>Ascomycota</taxon>
        <taxon>Pezizomycotina</taxon>
        <taxon>Leotiomycetes</taxon>
        <taxon>Erysiphales</taxon>
        <taxon>Erysiphaceae</taxon>
        <taxon>Blumeria</taxon>
    </lineage>
</organism>
<feature type="signal peptide" evidence="1">
    <location>
        <begin position="1"/>
        <end position="24"/>
    </location>
</feature>
<accession>A0A9W4CZ95</accession>
<sequence>MKFISTATTGALACISLLVPTAYGNREYKCESGDPLLESQVFAMETERFTIPNSHEHPAIPTLEPHKTYFSMRSLNPYEPGVSSYLVQVYGEPPKYQVSQMSTEGWKLCT</sequence>
<gene>
    <name evidence="2" type="ORF">BGTH12_LOCUS410</name>
</gene>
<reference evidence="2" key="1">
    <citation type="submission" date="2020-10" db="EMBL/GenBank/DDBJ databases">
        <authorList>
            <person name="Muller C M."/>
        </authorList>
    </citation>
    <scope>NUCLEOTIDE SEQUENCE</scope>
    <source>
        <strain evidence="2">THUN-12</strain>
    </source>
</reference>
<keyword evidence="1" id="KW-0732">Signal</keyword>
<evidence type="ECO:0000313" key="2">
    <source>
        <dbReference type="EMBL" id="CAD6499052.1"/>
    </source>
</evidence>
<proteinExistence type="predicted"/>
<dbReference type="AlphaFoldDB" id="A0A9W4CZ95"/>
<comment type="caution">
    <text evidence="2">The sequence shown here is derived from an EMBL/GenBank/DDBJ whole genome shotgun (WGS) entry which is preliminary data.</text>
</comment>
<dbReference type="Proteomes" id="UP000683417">
    <property type="component" value="Unassembled WGS sequence"/>
</dbReference>
<feature type="chain" id="PRO_5040945624" evidence="1">
    <location>
        <begin position="25"/>
        <end position="110"/>
    </location>
</feature>
<evidence type="ECO:0000256" key="1">
    <source>
        <dbReference type="SAM" id="SignalP"/>
    </source>
</evidence>
<protein>
    <submittedName>
        <fullName evidence="2">BgTH12-04704</fullName>
    </submittedName>
</protein>